<evidence type="ECO:0000313" key="4">
    <source>
        <dbReference type="WBParaSite" id="SSTP_0000470000.1"/>
    </source>
</evidence>
<dbReference type="GO" id="GO:0004620">
    <property type="term" value="F:phospholipase activity"/>
    <property type="evidence" value="ECO:0007669"/>
    <property type="project" value="TreeGrafter"/>
</dbReference>
<dbReference type="GO" id="GO:0046872">
    <property type="term" value="F:metal ion binding"/>
    <property type="evidence" value="ECO:0007669"/>
    <property type="project" value="InterPro"/>
</dbReference>
<feature type="region of interest" description="Disordered" evidence="2">
    <location>
        <begin position="532"/>
        <end position="577"/>
    </location>
</feature>
<evidence type="ECO:0000256" key="1">
    <source>
        <dbReference type="ARBA" id="ARBA00038464"/>
    </source>
</evidence>
<feature type="compositionally biased region" description="Polar residues" evidence="2">
    <location>
        <begin position="567"/>
        <end position="577"/>
    </location>
</feature>
<dbReference type="SMART" id="SM01127">
    <property type="entry name" value="DDHD"/>
    <property type="match status" value="1"/>
</dbReference>
<dbReference type="PROSITE" id="PS51043">
    <property type="entry name" value="DDHD"/>
    <property type="match status" value="1"/>
</dbReference>
<dbReference type="Pfam" id="PF23463">
    <property type="entry name" value="WWE_2"/>
    <property type="match status" value="1"/>
</dbReference>
<dbReference type="PANTHER" id="PTHR23509:SF48">
    <property type="entry name" value="INTRACELLULAR PHOSPHOLIPASE A1"/>
    <property type="match status" value="1"/>
</dbReference>
<dbReference type="AlphaFoldDB" id="A0A0K0E5B6"/>
<feature type="compositionally biased region" description="Polar residues" evidence="2">
    <location>
        <begin position="533"/>
        <end position="545"/>
    </location>
</feature>
<dbReference type="STRING" id="6248.A0A0K0E5B6"/>
<dbReference type="InterPro" id="IPR057826">
    <property type="entry name" value="WWE_C20G8.02"/>
</dbReference>
<feature type="domain" description="DDHD" evidence="3">
    <location>
        <begin position="433"/>
        <end position="679"/>
    </location>
</feature>
<dbReference type="PANTHER" id="PTHR23509">
    <property type="entry name" value="PA-PL1 PHOSPHOLIPASE FAMILY"/>
    <property type="match status" value="1"/>
</dbReference>
<name>A0A0K0E5B6_STRER</name>
<feature type="compositionally biased region" description="Acidic residues" evidence="2">
    <location>
        <begin position="551"/>
        <end position="562"/>
    </location>
</feature>
<evidence type="ECO:0000256" key="2">
    <source>
        <dbReference type="SAM" id="MobiDB-lite"/>
    </source>
</evidence>
<comment type="similarity">
    <text evidence="1">Belongs to the PA-PLA1 family.</text>
</comment>
<dbReference type="WBParaSite" id="SSTP_0000470000.1">
    <property type="protein sequence ID" value="SSTP_0000470000.1"/>
    <property type="gene ID" value="SSTP_0000470000"/>
</dbReference>
<proteinExistence type="inferred from homology"/>
<organism evidence="4">
    <name type="scientific">Strongyloides stercoralis</name>
    <name type="common">Threadworm</name>
    <dbReference type="NCBI Taxonomy" id="6248"/>
    <lineage>
        <taxon>Eukaryota</taxon>
        <taxon>Metazoa</taxon>
        <taxon>Ecdysozoa</taxon>
        <taxon>Nematoda</taxon>
        <taxon>Chromadorea</taxon>
        <taxon>Rhabditida</taxon>
        <taxon>Tylenchina</taxon>
        <taxon>Panagrolaimomorpha</taxon>
        <taxon>Strongyloidoidea</taxon>
        <taxon>Strongyloididae</taxon>
        <taxon>Strongyloides</taxon>
    </lineage>
</organism>
<dbReference type="Pfam" id="PF02862">
    <property type="entry name" value="DDHD"/>
    <property type="match status" value="1"/>
</dbReference>
<dbReference type="InterPro" id="IPR058055">
    <property type="entry name" value="PA-PLA1"/>
</dbReference>
<dbReference type="GO" id="GO:0005737">
    <property type="term" value="C:cytoplasm"/>
    <property type="evidence" value="ECO:0007669"/>
    <property type="project" value="TreeGrafter"/>
</dbReference>
<sequence length="698" mass="81356">MYKKSKQNILLLKMADSIQPPPRPIEGPHIKKKKKRVSPLTVQEVRWFYKKISDTKFIPFSGYDSLSLEFRYRKNLNIEIDKKGLEIKEKFIETEDVIVLDGLYKVDSTLTNILPIYWNDESYQICRGTWFIEDDMQPLPNQFAELIEDHHLKNFKDQIIPDKRSENEKESSKKPLLTSLTCFADEIRWNSVIDIYLYSNPKANKFMRLLTWSKSVQLYRGYNEDAEIDDGKPEYTDLMFVVHGIGQKGYEDLIAKNTQQMRNILNPMIEKHFNKCNKKVIMLPIEWRSSLVLDNELSSHILLSRMSSFRESLNSIAMDIMCYQSPLYRTEIINGVIRQLNNVYKIFIKNNPMFKGNISIFAHSLGSVILFDILSNWSPLKIYDEYVSKSLESKLETFSNEEKQNLKNYIDARKNVYDKIMVNDLLNEQEESLLFSVKNLFCVGSPLAVFLVMRGADANSLFLKKERLQRVINIFHPLDPVAYRLEPMFHYLYKYIKPVKLFPSTDERSYNSSYKLPLEMIKSFYKKLKHKQANSNTSNDSNIKGDTNDPFGDDFDSDESFDDVTSPRSQSPTNIPTIDINLASNTITDIETSKKQWFGKNKQGKDHEKTKETVDSKSIQEELNAIVAQIPLQNQLKHRIDFQIQPTLTEKGYLGMLRGHFSYWTNPDVVSFIGNILLQQNIDEFGLIEVMTDEQLKV</sequence>
<protein>
    <submittedName>
        <fullName evidence="4">DDHD domain-containing protein</fullName>
    </submittedName>
</protein>
<evidence type="ECO:0000259" key="3">
    <source>
        <dbReference type="PROSITE" id="PS51043"/>
    </source>
</evidence>
<accession>A0A0K0E5B6</accession>
<dbReference type="InterPro" id="IPR004177">
    <property type="entry name" value="DDHD_dom"/>
</dbReference>
<reference evidence="4" key="1">
    <citation type="submission" date="2015-08" db="UniProtKB">
        <authorList>
            <consortium name="WormBaseParasite"/>
        </authorList>
    </citation>
    <scope>IDENTIFICATION</scope>
</reference>